<dbReference type="EMBL" id="CP033169">
    <property type="protein sequence ID" value="AYO29344.1"/>
    <property type="molecule type" value="Genomic_DNA"/>
</dbReference>
<dbReference type="InterPro" id="IPR016195">
    <property type="entry name" value="Pol/histidinol_Pase-like"/>
</dbReference>
<evidence type="ECO:0000256" key="3">
    <source>
        <dbReference type="ARBA" id="ARBA00012417"/>
    </source>
</evidence>
<dbReference type="InterPro" id="IPR040982">
    <property type="entry name" value="DNA_pol3_finger"/>
</dbReference>
<protein>
    <recommendedName>
        <fullName evidence="4">DNA polymerase III subunit alpha</fullName>
        <ecNumber evidence="3">2.7.7.7</ecNumber>
    </recommendedName>
</protein>
<dbReference type="Pfam" id="PF01336">
    <property type="entry name" value="tRNA_anti-codon"/>
    <property type="match status" value="1"/>
</dbReference>
<comment type="catalytic activity">
    <reaction evidence="10">
        <text>DNA(n) + a 2'-deoxyribonucleoside 5'-triphosphate = DNA(n+1) + diphosphate</text>
        <dbReference type="Rhea" id="RHEA:22508"/>
        <dbReference type="Rhea" id="RHEA-COMP:17339"/>
        <dbReference type="Rhea" id="RHEA-COMP:17340"/>
        <dbReference type="ChEBI" id="CHEBI:33019"/>
        <dbReference type="ChEBI" id="CHEBI:61560"/>
        <dbReference type="ChEBI" id="CHEBI:173112"/>
        <dbReference type="EC" id="2.7.7.7"/>
    </reaction>
</comment>
<evidence type="ECO:0000256" key="10">
    <source>
        <dbReference type="ARBA" id="ARBA00049244"/>
    </source>
</evidence>
<reference evidence="12 13" key="1">
    <citation type="submission" date="2018-10" db="EMBL/GenBank/DDBJ databases">
        <authorList>
            <person name="Zhang X."/>
        </authorList>
    </citation>
    <scope>NUCLEOTIDE SEQUENCE [LARGE SCALE GENOMIC DNA]</scope>
    <source>
        <strain evidence="12 13">SK-G1</strain>
    </source>
</reference>
<evidence type="ECO:0000256" key="4">
    <source>
        <dbReference type="ARBA" id="ARBA00019114"/>
    </source>
</evidence>
<dbReference type="InterPro" id="IPR011708">
    <property type="entry name" value="DNA_pol3_alpha_NTPase_dom"/>
</dbReference>
<dbReference type="SMART" id="SM00481">
    <property type="entry name" value="POLIIIAc"/>
    <property type="match status" value="1"/>
</dbReference>
<feature type="domain" description="Polymerase/histidinol phosphatase N-terminal" evidence="11">
    <location>
        <begin position="4"/>
        <end position="71"/>
    </location>
</feature>
<dbReference type="InterPro" id="IPR041931">
    <property type="entry name" value="DNA_pol3_alpha_thumb_dom"/>
</dbReference>
<dbReference type="InterPro" id="IPR004013">
    <property type="entry name" value="PHP_dom"/>
</dbReference>
<evidence type="ECO:0000256" key="8">
    <source>
        <dbReference type="ARBA" id="ARBA00022932"/>
    </source>
</evidence>
<dbReference type="InterPro" id="IPR003141">
    <property type="entry name" value="Pol/His_phosphatase_N"/>
</dbReference>
<evidence type="ECO:0000313" key="12">
    <source>
        <dbReference type="EMBL" id="AYO29344.1"/>
    </source>
</evidence>
<proteinExistence type="inferred from homology"/>
<evidence type="ECO:0000256" key="2">
    <source>
        <dbReference type="ARBA" id="ARBA00009496"/>
    </source>
</evidence>
<organism evidence="12 13">
    <name type="scientific">Biomaibacter acetigenes</name>
    <dbReference type="NCBI Taxonomy" id="2316383"/>
    <lineage>
        <taxon>Bacteria</taxon>
        <taxon>Bacillati</taxon>
        <taxon>Bacillota</taxon>
        <taxon>Clostridia</taxon>
        <taxon>Thermosediminibacterales</taxon>
        <taxon>Tepidanaerobacteraceae</taxon>
        <taxon>Biomaibacter</taxon>
    </lineage>
</organism>
<dbReference type="InterPro" id="IPR004805">
    <property type="entry name" value="DnaE2/DnaE/PolC"/>
</dbReference>
<dbReference type="Pfam" id="PF02811">
    <property type="entry name" value="PHP"/>
    <property type="match status" value="1"/>
</dbReference>
<comment type="subcellular location">
    <subcellularLocation>
        <location evidence="1">Cytoplasm</location>
    </subcellularLocation>
</comment>
<evidence type="ECO:0000259" key="11">
    <source>
        <dbReference type="SMART" id="SM00481"/>
    </source>
</evidence>
<dbReference type="Pfam" id="PF17657">
    <property type="entry name" value="DNA_pol3_finger"/>
    <property type="match status" value="1"/>
</dbReference>
<comment type="similarity">
    <text evidence="2">Belongs to the DNA polymerase type-C family. DnaE subfamily.</text>
</comment>
<dbReference type="InterPro" id="IPR029460">
    <property type="entry name" value="DNAPol_HHH"/>
</dbReference>
<keyword evidence="8" id="KW-0239">DNA-directed DNA polymerase</keyword>
<dbReference type="PANTHER" id="PTHR32294">
    <property type="entry name" value="DNA POLYMERASE III SUBUNIT ALPHA"/>
    <property type="match status" value="1"/>
</dbReference>
<keyword evidence="7" id="KW-0235">DNA replication</keyword>
<dbReference type="GO" id="GO:0006260">
    <property type="term" value="P:DNA replication"/>
    <property type="evidence" value="ECO:0007669"/>
    <property type="project" value="UniProtKB-KW"/>
</dbReference>
<dbReference type="Gene3D" id="1.10.150.870">
    <property type="match status" value="1"/>
</dbReference>
<dbReference type="GO" id="GO:0005737">
    <property type="term" value="C:cytoplasm"/>
    <property type="evidence" value="ECO:0007669"/>
    <property type="project" value="UniProtKB-SubCell"/>
</dbReference>
<dbReference type="InterPro" id="IPR004365">
    <property type="entry name" value="NA-bd_OB_tRNA"/>
</dbReference>
<dbReference type="Gene3D" id="3.20.20.140">
    <property type="entry name" value="Metal-dependent hydrolases"/>
    <property type="match status" value="1"/>
</dbReference>
<evidence type="ECO:0000256" key="9">
    <source>
        <dbReference type="ARBA" id="ARBA00025611"/>
    </source>
</evidence>
<dbReference type="EC" id="2.7.7.7" evidence="3"/>
<keyword evidence="13" id="KW-1185">Reference proteome</keyword>
<dbReference type="NCBIfam" id="NF004226">
    <property type="entry name" value="PRK05673.1"/>
    <property type="match status" value="1"/>
</dbReference>
<dbReference type="Gene3D" id="2.40.50.140">
    <property type="entry name" value="Nucleic acid-binding proteins"/>
    <property type="match status" value="1"/>
</dbReference>
<dbReference type="RefSeq" id="WP_122013832.1">
    <property type="nucleotide sequence ID" value="NZ_CP033169.1"/>
</dbReference>
<keyword evidence="5 12" id="KW-0808">Transferase</keyword>
<evidence type="ECO:0000313" key="13">
    <source>
        <dbReference type="Proteomes" id="UP000280960"/>
    </source>
</evidence>
<evidence type="ECO:0000256" key="6">
    <source>
        <dbReference type="ARBA" id="ARBA00022695"/>
    </source>
</evidence>
<gene>
    <name evidence="12" type="ORF">D2962_00855</name>
</gene>
<dbReference type="Pfam" id="PF14579">
    <property type="entry name" value="HHH_6"/>
    <property type="match status" value="1"/>
</dbReference>
<dbReference type="SUPFAM" id="SSF89550">
    <property type="entry name" value="PHP domain-like"/>
    <property type="match status" value="1"/>
</dbReference>
<dbReference type="InterPro" id="IPR012340">
    <property type="entry name" value="NA-bd_OB-fold"/>
</dbReference>
<sequence>MSFCHLHVHSEYSLLDGLCRLPQLVSRAAELRMPALALTDHGGLWGVVPFYKLCMEKGIKPILGCEVYVVDNMHKKEGKECPHHLVLLAENEEGYKNLLKLVTASNLEGFYYRPRVDKKLLSCYSRGLIALSACIRGEVSDLILKGDMEGARRAVAEYADIFGKGNFFLEMQDHGLEQEKKANFWLKVLSKELGVGLVATNDVHYLAPEDAAVHRALLSVQTLSSLGDSISMEGKEYYFKTPAEMEKLFADTPEALENTEIIAERCNVKLSLGGMNLPEIPVPPGYDTRSFLEKLAFEGAYGRYGTPLPENVRRRLEYELSVIRQTGYAGYFLIVKDIVDFARKSGISVGPGRGSAAGSLVSYCLGITDVDPLKYGLIFERFLNPERVSPPDIDVDLCHRGRRKVLDYIRERFGRERIAHAGAFSTLQARAVLRDTGRALGLAYEKIDRMCSLIPYSHISLEGAVEQSPHLSTLIRRDPEARHAFETARHLQGLPRHMTQHSAGVVIARNPLTDYVPLQRASGEEIITQADMEMLEDLGLVKIDLLGLRFLTVIGDTLELIKFRRKIHMTIEDIPLDDKDTFEALRRGDTTSTFQLESTGMRNMLRKVQPENIEDLSAVLALYRPGPLQSGMVEEFIARRHGKKAVSYPHPCLRPVLSQTYGVFLYQEQLMQAAHVVAGYTLGEADLLRRAIAKKKKEEIERQKPIFIQRARQRGIDAKTAGDIFSVLEAFGDYGFNKSHSVSYAIMAVRTVYLKEHFPLEYFSALLSLYMDTPSRLQLYLSEARRKGIKLLLPDINKSGVGFIPEPRQGETSNLELRTSSMGAIRTGFALVKNLGARGIKEILKAREEGPFTGFFNFCRRTDRRAVTSKALESLILSGAFDAFGIPRPALLLSLKSALLEAKSAVCGGGYSGQLCLLPEESPVESLARDVFLPDFSPEQKINQELSALGHYITVHPMEMWEDMAAKLRTHTTADVDEINKKKRVRLTGILLDPRWGRTRSGGRMMFVQLEDLNGAVELVIFPREMKLFSPYLFTGSPVIVDGWTDLNDDGHRTVVVGQVRSLNSLAKSPATQAALDYRPVLV</sequence>
<evidence type="ECO:0000256" key="5">
    <source>
        <dbReference type="ARBA" id="ARBA00022679"/>
    </source>
</evidence>
<dbReference type="NCBIfam" id="TIGR00594">
    <property type="entry name" value="polc"/>
    <property type="match status" value="1"/>
</dbReference>
<dbReference type="Proteomes" id="UP000280960">
    <property type="component" value="Chromosome"/>
</dbReference>
<dbReference type="AlphaFoldDB" id="A0A3G2R1J7"/>
<keyword evidence="6 12" id="KW-0548">Nucleotidyltransferase</keyword>
<dbReference type="CDD" id="cd12113">
    <property type="entry name" value="PHP_PolIIIA_DnaE3"/>
    <property type="match status" value="1"/>
</dbReference>
<name>A0A3G2R1J7_9FIRM</name>
<evidence type="ECO:0000256" key="1">
    <source>
        <dbReference type="ARBA" id="ARBA00004496"/>
    </source>
</evidence>
<dbReference type="Pfam" id="PF07733">
    <property type="entry name" value="DNA_pol3_alpha"/>
    <property type="match status" value="1"/>
</dbReference>
<dbReference type="Gene3D" id="1.10.10.1600">
    <property type="entry name" value="Bacterial DNA polymerase III alpha subunit, thumb domain"/>
    <property type="match status" value="1"/>
</dbReference>
<dbReference type="GO" id="GO:0003676">
    <property type="term" value="F:nucleic acid binding"/>
    <property type="evidence" value="ECO:0007669"/>
    <property type="project" value="InterPro"/>
</dbReference>
<dbReference type="CDD" id="cd04485">
    <property type="entry name" value="DnaE_OBF"/>
    <property type="match status" value="1"/>
</dbReference>
<comment type="function">
    <text evidence="9">DNA polymerase III is a complex, multichain enzyme responsible for most of the replicative synthesis in bacteria. This DNA polymerase also exhibits 3' to 5' exonuclease activity. The alpha chain is the DNA polymerase.</text>
</comment>
<accession>A0A3G2R1J7</accession>
<dbReference type="GO" id="GO:0003887">
    <property type="term" value="F:DNA-directed DNA polymerase activity"/>
    <property type="evidence" value="ECO:0007669"/>
    <property type="project" value="UniProtKB-KW"/>
</dbReference>
<evidence type="ECO:0000256" key="7">
    <source>
        <dbReference type="ARBA" id="ARBA00022705"/>
    </source>
</evidence>
<dbReference type="GO" id="GO:0008408">
    <property type="term" value="F:3'-5' exonuclease activity"/>
    <property type="evidence" value="ECO:0007669"/>
    <property type="project" value="InterPro"/>
</dbReference>
<dbReference type="KEGG" id="bacg:D2962_00855"/>